<dbReference type="EMBL" id="GGEC01052329">
    <property type="protein sequence ID" value="MBX32813.1"/>
    <property type="molecule type" value="Transcribed_RNA"/>
</dbReference>
<reference evidence="1" key="1">
    <citation type="submission" date="2018-02" db="EMBL/GenBank/DDBJ databases">
        <title>Rhizophora mucronata_Transcriptome.</title>
        <authorList>
            <person name="Meera S.P."/>
            <person name="Sreeshan A."/>
            <person name="Augustine A."/>
        </authorList>
    </citation>
    <scope>NUCLEOTIDE SEQUENCE</scope>
    <source>
        <tissue evidence="1">Leaf</tissue>
    </source>
</reference>
<proteinExistence type="predicted"/>
<organism evidence="1">
    <name type="scientific">Rhizophora mucronata</name>
    <name type="common">Asiatic mangrove</name>
    <dbReference type="NCBI Taxonomy" id="61149"/>
    <lineage>
        <taxon>Eukaryota</taxon>
        <taxon>Viridiplantae</taxon>
        <taxon>Streptophyta</taxon>
        <taxon>Embryophyta</taxon>
        <taxon>Tracheophyta</taxon>
        <taxon>Spermatophyta</taxon>
        <taxon>Magnoliopsida</taxon>
        <taxon>eudicotyledons</taxon>
        <taxon>Gunneridae</taxon>
        <taxon>Pentapetalae</taxon>
        <taxon>rosids</taxon>
        <taxon>fabids</taxon>
        <taxon>Malpighiales</taxon>
        <taxon>Rhizophoraceae</taxon>
        <taxon>Rhizophora</taxon>
    </lineage>
</organism>
<name>A0A2P2MRG1_RHIMU</name>
<dbReference type="AlphaFoldDB" id="A0A2P2MRG1"/>
<protein>
    <submittedName>
        <fullName evidence="1">Uncharacterized protein MANES_08G016600</fullName>
    </submittedName>
</protein>
<sequence length="43" mass="5312">MKRNFFDLLALEQRKDTGYDSHDSRRLAQEYIHILQRLISNYR</sequence>
<accession>A0A2P2MRG1</accession>
<evidence type="ECO:0000313" key="1">
    <source>
        <dbReference type="EMBL" id="MBX32813.1"/>
    </source>
</evidence>